<dbReference type="RefSeq" id="WP_169531545.1">
    <property type="nucleotide sequence ID" value="NZ_JABBGH010000002.1"/>
</dbReference>
<dbReference type="EMBL" id="JABBGH010000002">
    <property type="protein sequence ID" value="NML65916.1"/>
    <property type="molecule type" value="Genomic_DNA"/>
</dbReference>
<keyword evidence="3" id="KW-1185">Reference proteome</keyword>
<feature type="domain" description="YspA cpYpsA-related SLOG" evidence="1">
    <location>
        <begin position="13"/>
        <end position="75"/>
    </location>
</feature>
<gene>
    <name evidence="2" type="ORF">HHL22_11935</name>
</gene>
<protein>
    <submittedName>
        <fullName evidence="2">DUF2493 domain-containing protein</fullName>
    </submittedName>
</protein>
<dbReference type="Gene3D" id="3.40.50.450">
    <property type="match status" value="1"/>
</dbReference>
<reference evidence="2 3" key="1">
    <citation type="submission" date="2020-04" db="EMBL/GenBank/DDBJ databases">
        <title>Hymenobacter polaris sp. nov., isolated from Arctic soil.</title>
        <authorList>
            <person name="Dahal R.H."/>
        </authorList>
    </citation>
    <scope>NUCLEOTIDE SEQUENCE [LARGE SCALE GENOMIC DNA]</scope>
    <source>
        <strain evidence="2 3">RP-2-7</strain>
    </source>
</reference>
<dbReference type="AlphaFoldDB" id="A0A7Y0AEM8"/>
<dbReference type="Proteomes" id="UP000559626">
    <property type="component" value="Unassembled WGS sequence"/>
</dbReference>
<evidence type="ECO:0000313" key="3">
    <source>
        <dbReference type="Proteomes" id="UP000559626"/>
    </source>
</evidence>
<organism evidence="2 3">
    <name type="scientific">Hymenobacter polaris</name>
    <dbReference type="NCBI Taxonomy" id="2682546"/>
    <lineage>
        <taxon>Bacteria</taxon>
        <taxon>Pseudomonadati</taxon>
        <taxon>Bacteroidota</taxon>
        <taxon>Cytophagia</taxon>
        <taxon>Cytophagales</taxon>
        <taxon>Hymenobacteraceae</taxon>
        <taxon>Hymenobacter</taxon>
    </lineage>
</organism>
<name>A0A7Y0AEM8_9BACT</name>
<dbReference type="InterPro" id="IPR019627">
    <property type="entry name" value="YAcAr"/>
</dbReference>
<accession>A0A7Y0AEM8</accession>
<comment type="caution">
    <text evidence="2">The sequence shown here is derived from an EMBL/GenBank/DDBJ whole genome shotgun (WGS) entry which is preliminary data.</text>
</comment>
<dbReference type="SUPFAM" id="SSF102405">
    <property type="entry name" value="MCP/YpsA-like"/>
    <property type="match status" value="1"/>
</dbReference>
<sequence length="138" mass="13904">MKNVQIGTAGIVVAVVGSRGVDGEPAAGQLAAHLARLRPALVVSGGAAGADALAAGWARANGVPLLELRPDYRRHGAGATHERNRAIAERADVVLLLWDGASTGTLSTARAAARLGRPCYWLLHGPPAAGPVPGGLGL</sequence>
<evidence type="ECO:0000313" key="2">
    <source>
        <dbReference type="EMBL" id="NML65916.1"/>
    </source>
</evidence>
<proteinExistence type="predicted"/>
<dbReference type="Pfam" id="PF10686">
    <property type="entry name" value="YAcAr"/>
    <property type="match status" value="1"/>
</dbReference>
<evidence type="ECO:0000259" key="1">
    <source>
        <dbReference type="Pfam" id="PF10686"/>
    </source>
</evidence>